<dbReference type="Gene3D" id="3.40.50.1820">
    <property type="entry name" value="alpha/beta hydrolase"/>
    <property type="match status" value="1"/>
</dbReference>
<dbReference type="GO" id="GO:0052689">
    <property type="term" value="F:carboxylic ester hydrolase activity"/>
    <property type="evidence" value="ECO:0007669"/>
    <property type="project" value="TreeGrafter"/>
</dbReference>
<dbReference type="InterPro" id="IPR002018">
    <property type="entry name" value="CarbesteraseB"/>
</dbReference>
<keyword evidence="5" id="KW-1185">Reference proteome</keyword>
<evidence type="ECO:0000256" key="2">
    <source>
        <dbReference type="ARBA" id="ARBA00022801"/>
    </source>
</evidence>
<evidence type="ECO:0000259" key="3">
    <source>
        <dbReference type="Pfam" id="PF00135"/>
    </source>
</evidence>
<dbReference type="PANTHER" id="PTHR43918">
    <property type="entry name" value="ACETYLCHOLINESTERASE"/>
    <property type="match status" value="1"/>
</dbReference>
<organism evidence="4 5">
    <name type="scientific">Stachybotrys elegans</name>
    <dbReference type="NCBI Taxonomy" id="80388"/>
    <lineage>
        <taxon>Eukaryota</taxon>
        <taxon>Fungi</taxon>
        <taxon>Dikarya</taxon>
        <taxon>Ascomycota</taxon>
        <taxon>Pezizomycotina</taxon>
        <taxon>Sordariomycetes</taxon>
        <taxon>Hypocreomycetidae</taxon>
        <taxon>Hypocreales</taxon>
        <taxon>Stachybotryaceae</taxon>
        <taxon>Stachybotrys</taxon>
    </lineage>
</organism>
<comment type="caution">
    <text evidence="4">The sequence shown here is derived from an EMBL/GenBank/DDBJ whole genome shotgun (WGS) entry which is preliminary data.</text>
</comment>
<reference evidence="4" key="1">
    <citation type="journal article" date="2021" name="Nat. Commun.">
        <title>Genetic determinants of endophytism in the Arabidopsis root mycobiome.</title>
        <authorList>
            <person name="Mesny F."/>
            <person name="Miyauchi S."/>
            <person name="Thiergart T."/>
            <person name="Pickel B."/>
            <person name="Atanasova L."/>
            <person name="Karlsson M."/>
            <person name="Huettel B."/>
            <person name="Barry K.W."/>
            <person name="Haridas S."/>
            <person name="Chen C."/>
            <person name="Bauer D."/>
            <person name="Andreopoulos W."/>
            <person name="Pangilinan J."/>
            <person name="LaButti K."/>
            <person name="Riley R."/>
            <person name="Lipzen A."/>
            <person name="Clum A."/>
            <person name="Drula E."/>
            <person name="Henrissat B."/>
            <person name="Kohler A."/>
            <person name="Grigoriev I.V."/>
            <person name="Martin F.M."/>
            <person name="Hacquard S."/>
        </authorList>
    </citation>
    <scope>NUCLEOTIDE SEQUENCE</scope>
    <source>
        <strain evidence="4">MPI-CAGE-CH-0235</strain>
    </source>
</reference>
<dbReference type="SUPFAM" id="SSF53474">
    <property type="entry name" value="alpha/beta-Hydrolases"/>
    <property type="match status" value="1"/>
</dbReference>
<dbReference type="Pfam" id="PF00135">
    <property type="entry name" value="COesterase"/>
    <property type="match status" value="1"/>
</dbReference>
<accession>A0A8K0T9D7</accession>
<dbReference type="InterPro" id="IPR050654">
    <property type="entry name" value="AChE-related_enzymes"/>
</dbReference>
<evidence type="ECO:0000313" key="5">
    <source>
        <dbReference type="Proteomes" id="UP000813444"/>
    </source>
</evidence>
<evidence type="ECO:0000256" key="1">
    <source>
        <dbReference type="ARBA" id="ARBA00005964"/>
    </source>
</evidence>
<feature type="domain" description="Carboxylesterase type B" evidence="3">
    <location>
        <begin position="1"/>
        <end position="155"/>
    </location>
</feature>
<protein>
    <submittedName>
        <fullName evidence="4">Alpha/Beta hydrolase protein</fullName>
    </submittedName>
</protein>
<dbReference type="PANTHER" id="PTHR43918:SF4">
    <property type="entry name" value="CARBOXYLIC ESTER HYDROLASE"/>
    <property type="match status" value="1"/>
</dbReference>
<name>A0A8K0T9D7_9HYPO</name>
<dbReference type="AlphaFoldDB" id="A0A8K0T9D7"/>
<dbReference type="EMBL" id="JAGPNK010000001">
    <property type="protein sequence ID" value="KAH7329604.1"/>
    <property type="molecule type" value="Genomic_DNA"/>
</dbReference>
<evidence type="ECO:0000313" key="4">
    <source>
        <dbReference type="EMBL" id="KAH7329604.1"/>
    </source>
</evidence>
<sequence length="227" mass="24614">MALEWVQDNIAAFGGDADKVTTFGESSGSTSVRRLFGTMPSKPPVRAAITQSGWYYYASVMDFEGDVTGLLAWKAIVGQLNCSSLAADVSAELECMRFPDVSAIQAAPSNCVTFTPVNNNVTQLAYPENARLEGQIGRVAILTGTNADEGTLFQDPTITELDDFIAVFPYLESVRDEVAASYPIGKPGYSSRFYANAAIDTGRTYLPSIPNHRFYCETKYPCVAVLL</sequence>
<dbReference type="OrthoDB" id="408631at2759"/>
<gene>
    <name evidence="4" type="ORF">B0I35DRAFT_474183</name>
</gene>
<keyword evidence="2 4" id="KW-0378">Hydrolase</keyword>
<dbReference type="InterPro" id="IPR029058">
    <property type="entry name" value="AB_hydrolase_fold"/>
</dbReference>
<comment type="similarity">
    <text evidence="1">Belongs to the type-B carboxylesterase/lipase family.</text>
</comment>
<proteinExistence type="inferred from homology"/>
<dbReference type="Proteomes" id="UP000813444">
    <property type="component" value="Unassembled WGS sequence"/>
</dbReference>